<feature type="signal peptide" evidence="10">
    <location>
        <begin position="1"/>
        <end position="21"/>
    </location>
</feature>
<keyword evidence="8 9" id="KW-0325">Glycoprotein</keyword>
<keyword evidence="9" id="KW-0735">Signal-anchor</keyword>
<dbReference type="InterPro" id="IPR018011">
    <property type="entry name" value="Carb_sulfotrans_8-10"/>
</dbReference>
<keyword evidence="9" id="KW-0119">Carbohydrate metabolism</keyword>
<keyword evidence="4" id="KW-0812">Transmembrane</keyword>
<reference evidence="12" key="3">
    <citation type="submission" date="2015-06" db="UniProtKB">
        <authorList>
            <consortium name="EnsemblMetazoa"/>
        </authorList>
    </citation>
    <scope>IDENTIFICATION</scope>
</reference>
<protein>
    <recommendedName>
        <fullName evidence="9">Carbohydrate sulfotransferase</fullName>
        <ecNumber evidence="9">2.8.2.-</ecNumber>
    </recommendedName>
</protein>
<dbReference type="GO" id="GO:0016051">
    <property type="term" value="P:carbohydrate biosynthetic process"/>
    <property type="evidence" value="ECO:0007669"/>
    <property type="project" value="InterPro"/>
</dbReference>
<dbReference type="OrthoDB" id="9896530at2759"/>
<evidence type="ECO:0000256" key="1">
    <source>
        <dbReference type="ARBA" id="ARBA00004323"/>
    </source>
</evidence>
<keyword evidence="3 9" id="KW-0808">Transferase</keyword>
<dbReference type="HOGENOM" id="CLU_043398_0_0_1"/>
<evidence type="ECO:0000256" key="8">
    <source>
        <dbReference type="ARBA" id="ARBA00023180"/>
    </source>
</evidence>
<dbReference type="Pfam" id="PF03567">
    <property type="entry name" value="Sulfotransfer_2"/>
    <property type="match status" value="1"/>
</dbReference>
<accession>R7UGQ5</accession>
<comment type="subcellular location">
    <subcellularLocation>
        <location evidence="1 9">Golgi apparatus membrane</location>
        <topology evidence="1 9">Single-pass type II membrane protein</topology>
    </subcellularLocation>
</comment>
<evidence type="ECO:0000256" key="4">
    <source>
        <dbReference type="ARBA" id="ARBA00022692"/>
    </source>
</evidence>
<name>R7UGQ5_CAPTE</name>
<gene>
    <name evidence="11" type="ORF">CAPTEDRAFT_225242</name>
</gene>
<keyword evidence="10" id="KW-0732">Signal</keyword>
<dbReference type="PANTHER" id="PTHR12137:SF54">
    <property type="entry name" value="CARBOHYDRATE SULFOTRANSFERASE"/>
    <property type="match status" value="1"/>
</dbReference>
<dbReference type="PANTHER" id="PTHR12137">
    <property type="entry name" value="CARBOHYDRATE SULFOTRANSFERASE"/>
    <property type="match status" value="1"/>
</dbReference>
<keyword evidence="6 9" id="KW-0333">Golgi apparatus</keyword>
<evidence type="ECO:0000313" key="12">
    <source>
        <dbReference type="EnsemblMetazoa" id="CapteP225242"/>
    </source>
</evidence>
<evidence type="ECO:0000256" key="2">
    <source>
        <dbReference type="ARBA" id="ARBA00006339"/>
    </source>
</evidence>
<evidence type="ECO:0000256" key="9">
    <source>
        <dbReference type="RuleBase" id="RU364020"/>
    </source>
</evidence>
<evidence type="ECO:0000313" key="11">
    <source>
        <dbReference type="EMBL" id="ELU05405.1"/>
    </source>
</evidence>
<evidence type="ECO:0000256" key="6">
    <source>
        <dbReference type="ARBA" id="ARBA00023034"/>
    </source>
</evidence>
<evidence type="ECO:0000313" key="13">
    <source>
        <dbReference type="Proteomes" id="UP000014760"/>
    </source>
</evidence>
<reference evidence="11 13" key="2">
    <citation type="journal article" date="2013" name="Nature">
        <title>Insights into bilaterian evolution from three spiralian genomes.</title>
        <authorList>
            <person name="Simakov O."/>
            <person name="Marletaz F."/>
            <person name="Cho S.J."/>
            <person name="Edsinger-Gonzales E."/>
            <person name="Havlak P."/>
            <person name="Hellsten U."/>
            <person name="Kuo D.H."/>
            <person name="Larsson T."/>
            <person name="Lv J."/>
            <person name="Arendt D."/>
            <person name="Savage R."/>
            <person name="Osoegawa K."/>
            <person name="de Jong P."/>
            <person name="Grimwood J."/>
            <person name="Chapman J.A."/>
            <person name="Shapiro H."/>
            <person name="Aerts A."/>
            <person name="Otillar R.P."/>
            <person name="Terry A.Y."/>
            <person name="Boore J.L."/>
            <person name="Grigoriev I.V."/>
            <person name="Lindberg D.R."/>
            <person name="Seaver E.C."/>
            <person name="Weisblat D.A."/>
            <person name="Putnam N.H."/>
            <person name="Rokhsar D.S."/>
        </authorList>
    </citation>
    <scope>NUCLEOTIDE SEQUENCE</scope>
    <source>
        <strain evidence="11 13">I ESC-2004</strain>
    </source>
</reference>
<sequence>MISRQVKVIVVLATIMTFLSLLEQPNMPGPSPVKIREVKEQAYNKSVRIKVDICTPEERLTEISKWCSARGMLSWEQPLNRSLLRDFIVDERQQMLICDPLLIGRFEINAPRMTDIVLRNIGYRRLRKYNQKSYDHIMSTYTKVLRLRHPYERLVAGFQPGTEGLSRRPLNMAIWNTLKTRPRDRKQGPTFKMYAQYAAKMIQNNTISYVWKPYLKACHPCALQYDFVVRSEKSMPTCNCYSASDDLQGELGYHIQTKEDSATLSKRIDAYQDVDNKTMNILQSYFSSDMSLFGYQFSAKLQGSCWYNQTGCC</sequence>
<dbReference type="EnsemblMetazoa" id="CapteT225242">
    <property type="protein sequence ID" value="CapteP225242"/>
    <property type="gene ID" value="CapteG225242"/>
</dbReference>
<feature type="chain" id="PRO_5008787993" description="Carbohydrate sulfotransferase" evidence="10">
    <location>
        <begin position="22"/>
        <end position="313"/>
    </location>
</feature>
<keyword evidence="13" id="KW-1185">Reference proteome</keyword>
<evidence type="ECO:0000256" key="3">
    <source>
        <dbReference type="ARBA" id="ARBA00022679"/>
    </source>
</evidence>
<dbReference type="GO" id="GO:0000139">
    <property type="term" value="C:Golgi membrane"/>
    <property type="evidence" value="ECO:0007669"/>
    <property type="project" value="UniProtKB-SubCell"/>
</dbReference>
<evidence type="ECO:0000256" key="7">
    <source>
        <dbReference type="ARBA" id="ARBA00023136"/>
    </source>
</evidence>
<evidence type="ECO:0000256" key="10">
    <source>
        <dbReference type="SAM" id="SignalP"/>
    </source>
</evidence>
<dbReference type="EMBL" id="KB301531">
    <property type="protein sequence ID" value="ELU05405.1"/>
    <property type="molecule type" value="Genomic_DNA"/>
</dbReference>
<evidence type="ECO:0000256" key="5">
    <source>
        <dbReference type="ARBA" id="ARBA00022989"/>
    </source>
</evidence>
<dbReference type="AlphaFoldDB" id="R7UGQ5"/>
<keyword evidence="5" id="KW-1133">Transmembrane helix</keyword>
<dbReference type="GO" id="GO:0008146">
    <property type="term" value="F:sulfotransferase activity"/>
    <property type="evidence" value="ECO:0007669"/>
    <property type="project" value="InterPro"/>
</dbReference>
<keyword evidence="7" id="KW-0472">Membrane</keyword>
<dbReference type="EMBL" id="AMQN01007840">
    <property type="status" value="NOT_ANNOTATED_CDS"/>
    <property type="molecule type" value="Genomic_DNA"/>
</dbReference>
<dbReference type="Proteomes" id="UP000014760">
    <property type="component" value="Unassembled WGS sequence"/>
</dbReference>
<reference evidence="13" key="1">
    <citation type="submission" date="2012-12" db="EMBL/GenBank/DDBJ databases">
        <authorList>
            <person name="Hellsten U."/>
            <person name="Grimwood J."/>
            <person name="Chapman J.A."/>
            <person name="Shapiro H."/>
            <person name="Aerts A."/>
            <person name="Otillar R.P."/>
            <person name="Terry A.Y."/>
            <person name="Boore J.L."/>
            <person name="Simakov O."/>
            <person name="Marletaz F."/>
            <person name="Cho S.-J."/>
            <person name="Edsinger-Gonzales E."/>
            <person name="Havlak P."/>
            <person name="Kuo D.-H."/>
            <person name="Larsson T."/>
            <person name="Lv J."/>
            <person name="Arendt D."/>
            <person name="Savage R."/>
            <person name="Osoegawa K."/>
            <person name="de Jong P."/>
            <person name="Lindberg D.R."/>
            <person name="Seaver E.C."/>
            <person name="Weisblat D.A."/>
            <person name="Putnam N.H."/>
            <person name="Grigoriev I.V."/>
            <person name="Rokhsar D.S."/>
        </authorList>
    </citation>
    <scope>NUCLEOTIDE SEQUENCE</scope>
    <source>
        <strain evidence="13">I ESC-2004</strain>
    </source>
</reference>
<proteinExistence type="inferred from homology"/>
<comment type="similarity">
    <text evidence="2 9">Belongs to the sulfotransferase 2 family.</text>
</comment>
<dbReference type="EC" id="2.8.2.-" evidence="9"/>
<organism evidence="11">
    <name type="scientific">Capitella teleta</name>
    <name type="common">Polychaete worm</name>
    <dbReference type="NCBI Taxonomy" id="283909"/>
    <lineage>
        <taxon>Eukaryota</taxon>
        <taxon>Metazoa</taxon>
        <taxon>Spiralia</taxon>
        <taxon>Lophotrochozoa</taxon>
        <taxon>Annelida</taxon>
        <taxon>Polychaeta</taxon>
        <taxon>Sedentaria</taxon>
        <taxon>Scolecida</taxon>
        <taxon>Capitellidae</taxon>
        <taxon>Capitella</taxon>
    </lineage>
</organism>
<dbReference type="InterPro" id="IPR005331">
    <property type="entry name" value="Sulfotransferase"/>
</dbReference>